<evidence type="ECO:0000313" key="2">
    <source>
        <dbReference type="EMBL" id="QEO13289.1"/>
    </source>
</evidence>
<dbReference type="GO" id="GO:0016787">
    <property type="term" value="F:hydrolase activity"/>
    <property type="evidence" value="ECO:0007669"/>
    <property type="project" value="UniProtKB-KW"/>
</dbReference>
<dbReference type="OrthoDB" id="8444301at2"/>
<dbReference type="PANTHER" id="PTHR43194:SF2">
    <property type="entry name" value="PEROXISOMAL MEMBRANE PROTEIN LPX1"/>
    <property type="match status" value="1"/>
</dbReference>
<dbReference type="InterPro" id="IPR029058">
    <property type="entry name" value="AB_hydrolase_fold"/>
</dbReference>
<keyword evidence="2" id="KW-0378">Hydrolase</keyword>
<proteinExistence type="predicted"/>
<dbReference type="EMBL" id="CP043505">
    <property type="protein sequence ID" value="QEO13289.1"/>
    <property type="molecule type" value="Genomic_DNA"/>
</dbReference>
<organism evidence="2 3">
    <name type="scientific">Agromyces intestinalis</name>
    <dbReference type="NCBI Taxonomy" id="2592652"/>
    <lineage>
        <taxon>Bacteria</taxon>
        <taxon>Bacillati</taxon>
        <taxon>Actinomycetota</taxon>
        <taxon>Actinomycetes</taxon>
        <taxon>Micrococcales</taxon>
        <taxon>Microbacteriaceae</taxon>
        <taxon>Agromyces</taxon>
    </lineage>
</organism>
<gene>
    <name evidence="2" type="ORF">FLP10_01805</name>
</gene>
<dbReference type="PANTHER" id="PTHR43194">
    <property type="entry name" value="HYDROLASE ALPHA/BETA FOLD FAMILY"/>
    <property type="match status" value="1"/>
</dbReference>
<sequence length="255" mass="27572">MQLAVQESGAGPRTAILVHGIMSDSRAWHRVTAELEQHGFRVIAVDLAGHGRSPRSRSYSPSSWADDVIETLEPMLDGAPDVVMGHSLGALVASLVADRLAPRAAIYVDPAFAFPRGIRGMLFKAFFAVAPRPRRSALVKMNPRWDPADVEIELATLRDWDKRTILGFADTRPLMPPARLVAPSLVVLAEKSLLITDAAAASLRLLGMTVQTLPGTGHTVFRDDHPGFMRTVTDWLGSLAPTVAPVPVPVPVSIR</sequence>
<dbReference type="RefSeq" id="WP_149159313.1">
    <property type="nucleotide sequence ID" value="NZ_CP043505.1"/>
</dbReference>
<dbReference type="KEGG" id="ail:FLP10_01805"/>
<feature type="domain" description="AB hydrolase-1" evidence="1">
    <location>
        <begin position="16"/>
        <end position="226"/>
    </location>
</feature>
<dbReference type="SUPFAM" id="SSF53474">
    <property type="entry name" value="alpha/beta-Hydrolases"/>
    <property type="match status" value="1"/>
</dbReference>
<evidence type="ECO:0000259" key="1">
    <source>
        <dbReference type="Pfam" id="PF12697"/>
    </source>
</evidence>
<evidence type="ECO:0000313" key="3">
    <source>
        <dbReference type="Proteomes" id="UP000324678"/>
    </source>
</evidence>
<dbReference type="AlphaFoldDB" id="A0A5C1YE43"/>
<dbReference type="Pfam" id="PF12697">
    <property type="entry name" value="Abhydrolase_6"/>
    <property type="match status" value="1"/>
</dbReference>
<keyword evidence="3" id="KW-1185">Reference proteome</keyword>
<name>A0A5C1YE43_9MICO</name>
<dbReference type="InterPro" id="IPR050228">
    <property type="entry name" value="Carboxylesterase_BioH"/>
</dbReference>
<dbReference type="Gene3D" id="3.40.50.1820">
    <property type="entry name" value="alpha/beta hydrolase"/>
    <property type="match status" value="1"/>
</dbReference>
<dbReference type="InterPro" id="IPR000073">
    <property type="entry name" value="AB_hydrolase_1"/>
</dbReference>
<accession>A0A5C1YE43</accession>
<dbReference type="Proteomes" id="UP000324678">
    <property type="component" value="Chromosome"/>
</dbReference>
<protein>
    <submittedName>
        <fullName evidence="2">Alpha/beta hydrolase</fullName>
    </submittedName>
</protein>
<reference evidence="2 3" key="1">
    <citation type="submission" date="2019-09" db="EMBL/GenBank/DDBJ databases">
        <title>Genome sequencing of strain KACC 19306.</title>
        <authorList>
            <person name="Heo J."/>
            <person name="Kim S.-J."/>
            <person name="Kim J.-S."/>
            <person name="Hong S.-B."/>
            <person name="Kwon S.-W."/>
        </authorList>
    </citation>
    <scope>NUCLEOTIDE SEQUENCE [LARGE SCALE GENOMIC DNA]</scope>
    <source>
        <strain evidence="2 3">KACC 19306</strain>
    </source>
</reference>